<keyword evidence="3" id="KW-1185">Reference proteome</keyword>
<reference evidence="2" key="1">
    <citation type="submission" date="2017-08" db="EMBL/GenBank/DDBJ databases">
        <authorList>
            <person name="Polle J.E."/>
            <person name="Barry K."/>
            <person name="Cushman J."/>
            <person name="Schmutz J."/>
            <person name="Tran D."/>
            <person name="Hathwaick L.T."/>
            <person name="Yim W.C."/>
            <person name="Jenkins J."/>
            <person name="Mckie-Krisberg Z.M."/>
            <person name="Prochnik S."/>
            <person name="Lindquist E."/>
            <person name="Dockter R.B."/>
            <person name="Adam C."/>
            <person name="Molina H."/>
            <person name="Bunkerborg J."/>
            <person name="Jin E."/>
            <person name="Buchheim M."/>
            <person name="Magnuson J."/>
        </authorList>
    </citation>
    <scope>NUCLEOTIDE SEQUENCE</scope>
    <source>
        <strain evidence="2">CCAP 19/18</strain>
    </source>
</reference>
<dbReference type="Proteomes" id="UP000815325">
    <property type="component" value="Unassembled WGS sequence"/>
</dbReference>
<dbReference type="Gene3D" id="1.25.40.180">
    <property type="match status" value="1"/>
</dbReference>
<protein>
    <submittedName>
        <fullName evidence="2">Armadillo-type protein</fullName>
    </submittedName>
</protein>
<gene>
    <name evidence="2" type="ORF">DUNSADRAFT_16410</name>
</gene>
<dbReference type="EMBL" id="MU070191">
    <property type="protein sequence ID" value="KAF5829206.1"/>
    <property type="molecule type" value="Genomic_DNA"/>
</dbReference>
<evidence type="ECO:0000259" key="1">
    <source>
        <dbReference type="Pfam" id="PF09090"/>
    </source>
</evidence>
<name>A0ABQ7G3M8_DUNSA</name>
<feature type="domain" description="MIF4G-like type 2" evidence="1">
    <location>
        <begin position="1"/>
        <end position="139"/>
    </location>
</feature>
<dbReference type="InterPro" id="IPR027159">
    <property type="entry name" value="CBP80"/>
</dbReference>
<proteinExistence type="predicted"/>
<dbReference type="PANTHER" id="PTHR12412:SF2">
    <property type="entry name" value="NUCLEAR CAP-BINDING PROTEIN SUBUNIT 1"/>
    <property type="match status" value="1"/>
</dbReference>
<feature type="non-terminal residue" evidence="2">
    <location>
        <position position="1"/>
    </location>
</feature>
<dbReference type="PANTHER" id="PTHR12412">
    <property type="entry name" value="CAP BINDING PROTEIN"/>
    <property type="match status" value="1"/>
</dbReference>
<dbReference type="InterPro" id="IPR016024">
    <property type="entry name" value="ARM-type_fold"/>
</dbReference>
<sequence length="156" mass="16868">VLMRALLAAGSKSPTHLNVALERYATSLRELIGRAGLFGQMIAVELAAQFYAALPQKVLMVLDRLLALGLIGAEAVAIWAFESAIPATLSEQASASSAWEVLNYALERAAARLPEAEEKISKALGDLDLVHNKARTQQERANNLASQLRAYAQARR</sequence>
<organism evidence="2 3">
    <name type="scientific">Dunaliella salina</name>
    <name type="common">Green alga</name>
    <name type="synonym">Protococcus salinus</name>
    <dbReference type="NCBI Taxonomy" id="3046"/>
    <lineage>
        <taxon>Eukaryota</taxon>
        <taxon>Viridiplantae</taxon>
        <taxon>Chlorophyta</taxon>
        <taxon>core chlorophytes</taxon>
        <taxon>Chlorophyceae</taxon>
        <taxon>CS clade</taxon>
        <taxon>Chlamydomonadales</taxon>
        <taxon>Dunaliellaceae</taxon>
        <taxon>Dunaliella</taxon>
    </lineage>
</organism>
<comment type="caution">
    <text evidence="2">The sequence shown here is derived from an EMBL/GenBank/DDBJ whole genome shotgun (WGS) entry which is preliminary data.</text>
</comment>
<accession>A0ABQ7G3M8</accession>
<dbReference type="InterPro" id="IPR015174">
    <property type="entry name" value="MIF4G-like_typ-2"/>
</dbReference>
<feature type="non-terminal residue" evidence="2">
    <location>
        <position position="156"/>
    </location>
</feature>
<dbReference type="SUPFAM" id="SSF48371">
    <property type="entry name" value="ARM repeat"/>
    <property type="match status" value="1"/>
</dbReference>
<evidence type="ECO:0000313" key="2">
    <source>
        <dbReference type="EMBL" id="KAF5829206.1"/>
    </source>
</evidence>
<evidence type="ECO:0000313" key="3">
    <source>
        <dbReference type="Proteomes" id="UP000815325"/>
    </source>
</evidence>
<dbReference type="Pfam" id="PF09090">
    <property type="entry name" value="MIF4G_like_2"/>
    <property type="match status" value="1"/>
</dbReference>